<name>A0A7V2B234_RHOMR</name>
<accession>A0A7V2B234</accession>
<sequence length="280" mass="32557">MNYTSVFFWRFFRAGVLLLGFGGCQMQSPKATLPPEALPVVETRADSLAMRIYRAWGGPEVWARLAYIRFDFAVVHDGMRQLVARHLWHRPSGRYRLEWQRGDSLYVALFNVHTREGQVYHHGQPLAAKVSQRLLEEAYRRYRNDSFWLLAPVQLFEAGVLRFYEADSSTAAYEVLRIELQQAEGLPAARYWLYADRQTSLVLQWAYPMHDNPRALLAQYRWTDYQQWQTPYGIVRWATQKAFLYGPLVILTDHVTFPGTVPEAWFANPLPILGLGAQEK</sequence>
<protein>
    <submittedName>
        <fullName evidence="1">Uncharacterized protein</fullName>
    </submittedName>
</protein>
<gene>
    <name evidence="1" type="ORF">ENO59_10410</name>
</gene>
<organism evidence="1">
    <name type="scientific">Rhodothermus marinus</name>
    <name type="common">Rhodothermus obamensis</name>
    <dbReference type="NCBI Taxonomy" id="29549"/>
    <lineage>
        <taxon>Bacteria</taxon>
        <taxon>Pseudomonadati</taxon>
        <taxon>Rhodothermota</taxon>
        <taxon>Rhodothermia</taxon>
        <taxon>Rhodothermales</taxon>
        <taxon>Rhodothermaceae</taxon>
        <taxon>Rhodothermus</taxon>
    </lineage>
</organism>
<evidence type="ECO:0000313" key="1">
    <source>
        <dbReference type="EMBL" id="HER96902.1"/>
    </source>
</evidence>
<proteinExistence type="predicted"/>
<comment type="caution">
    <text evidence="1">The sequence shown here is derived from an EMBL/GenBank/DDBJ whole genome shotgun (WGS) entry which is preliminary data.</text>
</comment>
<reference evidence="1" key="1">
    <citation type="journal article" date="2020" name="mSystems">
        <title>Genome- and Community-Level Interaction Insights into Carbon Utilization and Element Cycling Functions of Hydrothermarchaeota in Hydrothermal Sediment.</title>
        <authorList>
            <person name="Zhou Z."/>
            <person name="Liu Y."/>
            <person name="Xu W."/>
            <person name="Pan J."/>
            <person name="Luo Z.H."/>
            <person name="Li M."/>
        </authorList>
    </citation>
    <scope>NUCLEOTIDE SEQUENCE [LARGE SCALE GENOMIC DNA]</scope>
    <source>
        <strain evidence="1">SpSt-143</strain>
    </source>
</reference>
<dbReference type="AlphaFoldDB" id="A0A7V2B234"/>
<dbReference type="EMBL" id="DSGB01000006">
    <property type="protein sequence ID" value="HER96902.1"/>
    <property type="molecule type" value="Genomic_DNA"/>
</dbReference>